<protein>
    <submittedName>
        <fullName evidence="8">Putative glutathione s-transferase</fullName>
    </submittedName>
</protein>
<feature type="non-terminal residue" evidence="8">
    <location>
        <position position="1"/>
    </location>
</feature>
<dbReference type="InterPro" id="IPR036249">
    <property type="entry name" value="Thioredoxin-like_sf"/>
</dbReference>
<dbReference type="CDD" id="cd03183">
    <property type="entry name" value="GST_C_Theta"/>
    <property type="match status" value="1"/>
</dbReference>
<dbReference type="SUPFAM" id="SSF52833">
    <property type="entry name" value="Thioredoxin-like"/>
    <property type="match status" value="1"/>
</dbReference>
<comment type="subcellular location">
    <subcellularLocation>
        <location evidence="1">Cytoplasm</location>
    </subcellularLocation>
</comment>
<dbReference type="Pfam" id="PF00043">
    <property type="entry name" value="GST_C"/>
    <property type="match status" value="1"/>
</dbReference>
<dbReference type="GO" id="GO:0004364">
    <property type="term" value="F:glutathione transferase activity"/>
    <property type="evidence" value="ECO:0007669"/>
    <property type="project" value="UniProtKB-EC"/>
</dbReference>
<dbReference type="AlphaFoldDB" id="A0A0K8TPK8"/>
<dbReference type="SUPFAM" id="SSF47616">
    <property type="entry name" value="GST C-terminal domain-like"/>
    <property type="match status" value="1"/>
</dbReference>
<dbReference type="InterPro" id="IPR040079">
    <property type="entry name" value="Glutathione_S-Trfase"/>
</dbReference>
<evidence type="ECO:0000259" key="7">
    <source>
        <dbReference type="PROSITE" id="PS50405"/>
    </source>
</evidence>
<dbReference type="PROSITE" id="PS50405">
    <property type="entry name" value="GST_CTER"/>
    <property type="match status" value="1"/>
</dbReference>
<evidence type="ECO:0000259" key="6">
    <source>
        <dbReference type="PROSITE" id="PS50404"/>
    </source>
</evidence>
<proteinExistence type="evidence at transcript level"/>
<sequence>QPVKFYYDLLSQPCRALYMFLEASKIPYEPVVVKLRSGEHLTDEFRDNVNRFKKVPAINDHGFKLSESVAIFRYLVREKLVPDHWYPRDSLARAKVDEYLEWQHNNVRAHAALYFLRTFFLPTITNKPLSLDILKKCESNLNKCLDDFEENWARQNKYLIGTKISFADLLAICEIDQPKYMGFDPFKGRPKLESWYNLVKDSMVPYYEEASKDIQKVGKMAKAAKAQSQL</sequence>
<dbReference type="InterPro" id="IPR004046">
    <property type="entry name" value="GST_C"/>
</dbReference>
<dbReference type="InterPro" id="IPR051369">
    <property type="entry name" value="GST_Theta"/>
</dbReference>
<evidence type="ECO:0000313" key="8">
    <source>
        <dbReference type="EMBL" id="JAI16332.1"/>
    </source>
</evidence>
<evidence type="ECO:0000256" key="5">
    <source>
        <dbReference type="ARBA" id="ARBA00047960"/>
    </source>
</evidence>
<dbReference type="InterPro" id="IPR004045">
    <property type="entry name" value="Glutathione_S-Trfase_N"/>
</dbReference>
<comment type="catalytic activity">
    <reaction evidence="5">
        <text>RX + glutathione = an S-substituted glutathione + a halide anion + H(+)</text>
        <dbReference type="Rhea" id="RHEA:16437"/>
        <dbReference type="ChEBI" id="CHEBI:15378"/>
        <dbReference type="ChEBI" id="CHEBI:16042"/>
        <dbReference type="ChEBI" id="CHEBI:17792"/>
        <dbReference type="ChEBI" id="CHEBI:57925"/>
        <dbReference type="ChEBI" id="CHEBI:90779"/>
        <dbReference type="EC" id="2.5.1.18"/>
    </reaction>
</comment>
<dbReference type="SFLD" id="SFLDG00358">
    <property type="entry name" value="Main_(cytGST)"/>
    <property type="match status" value="1"/>
</dbReference>
<dbReference type="InterPro" id="IPR040075">
    <property type="entry name" value="GST_N_Theta"/>
</dbReference>
<dbReference type="InterPro" id="IPR036282">
    <property type="entry name" value="Glutathione-S-Trfase_C_sf"/>
</dbReference>
<dbReference type="InterPro" id="IPR040077">
    <property type="entry name" value="GST_C_Theta"/>
</dbReference>
<evidence type="ECO:0000256" key="3">
    <source>
        <dbReference type="ARBA" id="ARBA00022490"/>
    </source>
</evidence>
<organism evidence="8">
    <name type="scientific">Tabanus bromius</name>
    <name type="common">Band-eyed brown horse fly</name>
    <dbReference type="NCBI Taxonomy" id="304241"/>
    <lineage>
        <taxon>Eukaryota</taxon>
        <taxon>Metazoa</taxon>
        <taxon>Ecdysozoa</taxon>
        <taxon>Arthropoda</taxon>
        <taxon>Hexapoda</taxon>
        <taxon>Insecta</taxon>
        <taxon>Pterygota</taxon>
        <taxon>Neoptera</taxon>
        <taxon>Endopterygota</taxon>
        <taxon>Diptera</taxon>
        <taxon>Brachycera</taxon>
        <taxon>Tabanomorpha</taxon>
        <taxon>Tabanoidea</taxon>
        <taxon>Tabanidae</taxon>
        <taxon>Tabanus</taxon>
    </lineage>
</organism>
<dbReference type="Gene3D" id="3.40.30.10">
    <property type="entry name" value="Glutaredoxin"/>
    <property type="match status" value="1"/>
</dbReference>
<dbReference type="PANTHER" id="PTHR43917:SF8">
    <property type="entry name" value="GH16740P-RELATED"/>
    <property type="match status" value="1"/>
</dbReference>
<keyword evidence="4 8" id="KW-0808">Transferase</keyword>
<comment type="similarity">
    <text evidence="2">Belongs to the GST superfamily. Theta family.</text>
</comment>
<reference evidence="8" key="1">
    <citation type="journal article" date="2015" name="Insect Biochem. Mol. Biol.">
        <title>An insight into the sialome of the horse fly, Tabanus bromius.</title>
        <authorList>
            <person name="Ribeiro J.M."/>
            <person name="Kazimirova M."/>
            <person name="Takac P."/>
            <person name="Andersen J.F."/>
            <person name="Francischetti I.M."/>
        </authorList>
    </citation>
    <scope>NUCLEOTIDE SEQUENCE</scope>
</reference>
<dbReference type="InterPro" id="IPR010987">
    <property type="entry name" value="Glutathione-S-Trfase_C-like"/>
</dbReference>
<dbReference type="FunFam" id="3.40.30.10:FF:000176">
    <property type="entry name" value="Glutathione S-transferase theta-1"/>
    <property type="match status" value="1"/>
</dbReference>
<dbReference type="PANTHER" id="PTHR43917">
    <property type="match status" value="1"/>
</dbReference>
<name>A0A0K8TPK8_TABBR</name>
<dbReference type="CDD" id="cd03050">
    <property type="entry name" value="GST_N_Theta"/>
    <property type="match status" value="1"/>
</dbReference>
<dbReference type="EMBL" id="GDAI01001271">
    <property type="protein sequence ID" value="JAI16332.1"/>
    <property type="molecule type" value="mRNA"/>
</dbReference>
<dbReference type="GO" id="GO:0005737">
    <property type="term" value="C:cytoplasm"/>
    <property type="evidence" value="ECO:0007669"/>
    <property type="project" value="UniProtKB-SubCell"/>
</dbReference>
<keyword evidence="3" id="KW-0963">Cytoplasm</keyword>
<accession>A0A0K8TPK8</accession>
<dbReference type="SFLD" id="SFLDS00019">
    <property type="entry name" value="Glutathione_Transferase_(cytos"/>
    <property type="match status" value="1"/>
</dbReference>
<dbReference type="Pfam" id="PF02798">
    <property type="entry name" value="GST_N"/>
    <property type="match status" value="1"/>
</dbReference>
<dbReference type="Gene3D" id="1.20.1050.10">
    <property type="match status" value="1"/>
</dbReference>
<evidence type="ECO:0000256" key="2">
    <source>
        <dbReference type="ARBA" id="ARBA00009899"/>
    </source>
</evidence>
<dbReference type="FunFam" id="1.20.1050.10:FF:000039">
    <property type="entry name" value="Glutathione S-transferase theta-1"/>
    <property type="match status" value="1"/>
</dbReference>
<dbReference type="PROSITE" id="PS50404">
    <property type="entry name" value="GST_NTER"/>
    <property type="match status" value="1"/>
</dbReference>
<feature type="domain" description="GST N-terminal" evidence="6">
    <location>
        <begin position="1"/>
        <end position="83"/>
    </location>
</feature>
<feature type="domain" description="GST C-terminal" evidence="7">
    <location>
        <begin position="89"/>
        <end position="220"/>
    </location>
</feature>
<evidence type="ECO:0000256" key="4">
    <source>
        <dbReference type="ARBA" id="ARBA00022679"/>
    </source>
</evidence>
<evidence type="ECO:0000256" key="1">
    <source>
        <dbReference type="ARBA" id="ARBA00004496"/>
    </source>
</evidence>